<accession>X6NFN1</accession>
<evidence type="ECO:0000256" key="2">
    <source>
        <dbReference type="ARBA" id="ARBA00013184"/>
    </source>
</evidence>
<evidence type="ECO:0000256" key="4">
    <source>
        <dbReference type="ARBA" id="ARBA00023315"/>
    </source>
</evidence>
<keyword evidence="3" id="KW-0808">Transferase</keyword>
<gene>
    <name evidence="7" type="ORF">RFI_12017</name>
</gene>
<organism evidence="7 8">
    <name type="scientific">Reticulomyxa filosa</name>
    <dbReference type="NCBI Taxonomy" id="46433"/>
    <lineage>
        <taxon>Eukaryota</taxon>
        <taxon>Sar</taxon>
        <taxon>Rhizaria</taxon>
        <taxon>Retaria</taxon>
        <taxon>Foraminifera</taxon>
        <taxon>Monothalamids</taxon>
        <taxon>Reticulomyxidae</taxon>
        <taxon>Reticulomyxa</taxon>
    </lineage>
</organism>
<dbReference type="Proteomes" id="UP000023152">
    <property type="component" value="Unassembled WGS sequence"/>
</dbReference>
<dbReference type="GO" id="GO:0031509">
    <property type="term" value="P:subtelomeric heterochromatin formation"/>
    <property type="evidence" value="ECO:0007669"/>
    <property type="project" value="InterPro"/>
</dbReference>
<name>X6NFN1_RETFI</name>
<dbReference type="OrthoDB" id="10253098at2759"/>
<dbReference type="Gene3D" id="3.40.630.30">
    <property type="match status" value="1"/>
</dbReference>
<evidence type="ECO:0000256" key="3">
    <source>
        <dbReference type="ARBA" id="ARBA00022679"/>
    </source>
</evidence>
<dbReference type="EMBL" id="ASPP01008734">
    <property type="protein sequence ID" value="ETO25130.1"/>
    <property type="molecule type" value="Genomic_DNA"/>
</dbReference>
<sequence length="561" mass="66723">MIYPSIFFRSSMLKISSFNKQNSNRCRKHSIERALLFANKFFWLGATAPFKYLVHHVLIESNNSEADVPPRKKLSSWPRDNAKLGNATDPVANTKHSVSRHADRLICKANTAIRIKFVYSADDLIEHKESNEEFFRPVYTHQMFEEEEINGYENLRIILYISQPHLYTYVNIRYDRKEEGCDDVLAILKEWMKGGFTTDKDEFLQQLKHKKQKENVSIYEIWHGGIGNEAIKTYHDRLQFLSLLSIETCSYIDTNDDRWEVMILFEKNVCTQTYKCIGYLTLYSFFAFPSGYRLRISQVLVFPPFQRYGHGFELLQYVYFMAKRRQFLEVTVEDPAEGFRLLRDITDLFNADICQVFKYETDLRLDENDIAATGSFTIHYMKMKTKKVLTFHPFVLKCSSILRITEEQARIVFETILFEKLDKNDEKSCKDFRLFVKKRLMKVLLANEELDVKNDQATIKHKLQEMYDFEEKRYNTLLNKKFQLLNKYQCISPNEKEANGTKSKTIRFNKFCEFWNATHKYEHKNLWKSLVETNTNENDYCENTKMSEKKWENFFELIHNC</sequence>
<dbReference type="Pfam" id="PF10394">
    <property type="entry name" value="Hat1_N"/>
    <property type="match status" value="1"/>
</dbReference>
<feature type="domain" description="Histone acetyl transferase HAT1 N-terminal" evidence="6">
    <location>
        <begin position="106"/>
        <end position="247"/>
    </location>
</feature>
<keyword evidence="8" id="KW-1185">Reference proteome</keyword>
<evidence type="ECO:0000256" key="5">
    <source>
        <dbReference type="ARBA" id="ARBA00048017"/>
    </source>
</evidence>
<comment type="caution">
    <text evidence="7">The sequence shown here is derived from an EMBL/GenBank/DDBJ whole genome shotgun (WGS) entry which is preliminary data.</text>
</comment>
<dbReference type="InterPro" id="IPR019467">
    <property type="entry name" value="Hat1_N"/>
</dbReference>
<evidence type="ECO:0000259" key="6">
    <source>
        <dbReference type="Pfam" id="PF10394"/>
    </source>
</evidence>
<evidence type="ECO:0000313" key="8">
    <source>
        <dbReference type="Proteomes" id="UP000023152"/>
    </source>
</evidence>
<comment type="similarity">
    <text evidence="1">Belongs to the HAT1 family.</text>
</comment>
<dbReference type="AlphaFoldDB" id="X6NFN1"/>
<evidence type="ECO:0000313" key="7">
    <source>
        <dbReference type="EMBL" id="ETO25130.1"/>
    </source>
</evidence>
<reference evidence="7 8" key="1">
    <citation type="journal article" date="2013" name="Curr. Biol.">
        <title>The Genome of the Foraminiferan Reticulomyxa filosa.</title>
        <authorList>
            <person name="Glockner G."/>
            <person name="Hulsmann N."/>
            <person name="Schleicher M."/>
            <person name="Noegel A.A."/>
            <person name="Eichinger L."/>
            <person name="Gallinger C."/>
            <person name="Pawlowski J."/>
            <person name="Sierra R."/>
            <person name="Euteneuer U."/>
            <person name="Pillet L."/>
            <person name="Moustafa A."/>
            <person name="Platzer M."/>
            <person name="Groth M."/>
            <person name="Szafranski K."/>
            <person name="Schliwa M."/>
        </authorList>
    </citation>
    <scope>NUCLEOTIDE SEQUENCE [LARGE SCALE GENOMIC DNA]</scope>
</reference>
<dbReference type="GO" id="GO:0000781">
    <property type="term" value="C:chromosome, telomeric region"/>
    <property type="evidence" value="ECO:0007669"/>
    <property type="project" value="GOC"/>
</dbReference>
<dbReference type="OMA" id="ICKANTA"/>
<dbReference type="InterPro" id="IPR016181">
    <property type="entry name" value="Acyl_CoA_acyltransferase"/>
</dbReference>
<dbReference type="InterPro" id="IPR037113">
    <property type="entry name" value="Hat1_N_sf"/>
</dbReference>
<evidence type="ECO:0000256" key="1">
    <source>
        <dbReference type="ARBA" id="ARBA00010543"/>
    </source>
</evidence>
<dbReference type="PANTHER" id="PTHR12046">
    <property type="entry name" value="HISTONE ACETYLTRANSFERASE TYPE B CATALYTIC SUBUNIT"/>
    <property type="match status" value="1"/>
</dbReference>
<comment type="catalytic activity">
    <reaction evidence="5">
        <text>L-lysyl-[protein] + acetyl-CoA = N(6)-acetyl-L-lysyl-[protein] + CoA + H(+)</text>
        <dbReference type="Rhea" id="RHEA:45948"/>
        <dbReference type="Rhea" id="RHEA-COMP:9752"/>
        <dbReference type="Rhea" id="RHEA-COMP:10731"/>
        <dbReference type="ChEBI" id="CHEBI:15378"/>
        <dbReference type="ChEBI" id="CHEBI:29969"/>
        <dbReference type="ChEBI" id="CHEBI:57287"/>
        <dbReference type="ChEBI" id="CHEBI:57288"/>
        <dbReference type="ChEBI" id="CHEBI:61930"/>
        <dbReference type="EC" id="2.3.1.48"/>
    </reaction>
</comment>
<dbReference type="SUPFAM" id="SSF55729">
    <property type="entry name" value="Acyl-CoA N-acyltransferases (Nat)"/>
    <property type="match status" value="1"/>
</dbReference>
<dbReference type="EC" id="2.3.1.48" evidence="2"/>
<dbReference type="Gene3D" id="3.90.360.10">
    <property type="entry name" value="Histone acetyl transferase 1 (HAT1), N-terminal domain"/>
    <property type="match status" value="1"/>
</dbReference>
<proteinExistence type="inferred from homology"/>
<dbReference type="GO" id="GO:0005634">
    <property type="term" value="C:nucleus"/>
    <property type="evidence" value="ECO:0007669"/>
    <property type="project" value="InterPro"/>
</dbReference>
<keyword evidence="4" id="KW-0012">Acyltransferase</keyword>
<protein>
    <recommendedName>
        <fullName evidence="2">histone acetyltransferase</fullName>
        <ecNumber evidence="2">2.3.1.48</ecNumber>
    </recommendedName>
</protein>
<dbReference type="InterPro" id="IPR017380">
    <property type="entry name" value="Hist_AcTrfase_B-typ_cat-su"/>
</dbReference>
<dbReference type="GO" id="GO:0004402">
    <property type="term" value="F:histone acetyltransferase activity"/>
    <property type="evidence" value="ECO:0007669"/>
    <property type="project" value="InterPro"/>
</dbReference>
<dbReference type="CDD" id="cd04301">
    <property type="entry name" value="NAT_SF"/>
    <property type="match status" value="1"/>
</dbReference>